<evidence type="ECO:0000313" key="5">
    <source>
        <dbReference type="Proteomes" id="UP001589867"/>
    </source>
</evidence>
<name>A0ABV6MH70_9ACTN</name>
<dbReference type="Pfam" id="PF06386">
    <property type="entry name" value="GvpL_GvpF"/>
    <property type="match status" value="1"/>
</dbReference>
<dbReference type="PANTHER" id="PTHR36852">
    <property type="entry name" value="PROTEIN GVPL 2"/>
    <property type="match status" value="1"/>
</dbReference>
<gene>
    <name evidence="4" type="ORF">ACFFIA_39290</name>
</gene>
<accession>A0ABV6MH70</accession>
<evidence type="ECO:0000256" key="3">
    <source>
        <dbReference type="ARBA" id="ARBA00035643"/>
    </source>
</evidence>
<comment type="similarity">
    <text evidence="3">Belongs to the gas vesicle GvpF/GvpL family.</text>
</comment>
<evidence type="ECO:0000313" key="4">
    <source>
        <dbReference type="EMBL" id="MFC0533668.1"/>
    </source>
</evidence>
<proteinExistence type="inferred from homology"/>
<dbReference type="InterPro" id="IPR009430">
    <property type="entry name" value="GvpL/GvpF"/>
</dbReference>
<protein>
    <submittedName>
        <fullName evidence="4">GvpL/GvpF family gas vesicle protein</fullName>
    </submittedName>
</protein>
<evidence type="ECO:0000256" key="2">
    <source>
        <dbReference type="ARBA" id="ARBA00035108"/>
    </source>
</evidence>
<dbReference type="PANTHER" id="PTHR36852:SF1">
    <property type="entry name" value="PROTEIN GVPL 2"/>
    <property type="match status" value="1"/>
</dbReference>
<comment type="caution">
    <text evidence="4">The sequence shown here is derived from an EMBL/GenBank/DDBJ whole genome shotgun (WGS) entry which is preliminary data.</text>
</comment>
<comment type="subcellular location">
    <subcellularLocation>
        <location evidence="2">Gas vesicle</location>
    </subcellularLocation>
</comment>
<organism evidence="4 5">
    <name type="scientific">Phytohabitans kaempferiae</name>
    <dbReference type="NCBI Taxonomy" id="1620943"/>
    <lineage>
        <taxon>Bacteria</taxon>
        <taxon>Bacillati</taxon>
        <taxon>Actinomycetota</taxon>
        <taxon>Actinomycetes</taxon>
        <taxon>Micromonosporales</taxon>
        <taxon>Micromonosporaceae</taxon>
    </lineage>
</organism>
<keyword evidence="1" id="KW-0304">Gas vesicle</keyword>
<reference evidence="4 5" key="1">
    <citation type="submission" date="2024-09" db="EMBL/GenBank/DDBJ databases">
        <authorList>
            <person name="Sun Q."/>
            <person name="Mori K."/>
        </authorList>
    </citation>
    <scope>NUCLEOTIDE SEQUENCE [LARGE SCALE GENOMIC DNA]</scope>
    <source>
        <strain evidence="4 5">TBRC 3947</strain>
    </source>
</reference>
<keyword evidence="5" id="KW-1185">Reference proteome</keyword>
<evidence type="ECO:0000256" key="1">
    <source>
        <dbReference type="ARBA" id="ARBA00022987"/>
    </source>
</evidence>
<dbReference type="RefSeq" id="WP_377261571.1">
    <property type="nucleotide sequence ID" value="NZ_JBHLUH010000089.1"/>
</dbReference>
<dbReference type="EMBL" id="JBHLUH010000089">
    <property type="protein sequence ID" value="MFC0533668.1"/>
    <property type="molecule type" value="Genomic_DNA"/>
</dbReference>
<sequence>MSANTEAGTTATTERGTGQLLYGLVPSDVELTDQVEGLGDPLGPVTVIRHGDVAALVSEMPLDVRLGRPADLMAYQKLLDATAVAGEVPVLPVRFGTVLASREAVTELLASQHDRYREVLEGLTGRVEYLVRARYVEQALLAEVLAEQPEAAALREQLRDLPAEANVNLRIRLGELVHQAVEAKRASDTARIVDALAGSALANAPQPPTHEQDAARVAFLVERSRGAEFEEAAAVLADEWRDRVTVRLLGPSAPWDFVTTPQPAG</sequence>
<dbReference type="Proteomes" id="UP001589867">
    <property type="component" value="Unassembled WGS sequence"/>
</dbReference>